<accession>A0A3A1YJR5</accession>
<dbReference type="RefSeq" id="WP_119531401.1">
    <property type="nucleotide sequence ID" value="NZ_JBHSSP010000022.1"/>
</dbReference>
<proteinExistence type="predicted"/>
<evidence type="ECO:0000256" key="1">
    <source>
        <dbReference type="SAM" id="SignalP"/>
    </source>
</evidence>
<feature type="chain" id="PRO_5017264840" evidence="1">
    <location>
        <begin position="25"/>
        <end position="202"/>
    </location>
</feature>
<dbReference type="Proteomes" id="UP000265916">
    <property type="component" value="Unassembled WGS sequence"/>
</dbReference>
<reference evidence="2 3" key="1">
    <citation type="submission" date="2017-08" db="EMBL/GenBank/DDBJ databases">
        <title>Reclassification of Bisgaard taxon 37 and 44.</title>
        <authorList>
            <person name="Christensen H."/>
        </authorList>
    </citation>
    <scope>NUCLEOTIDE SEQUENCE [LARGE SCALE GENOMIC DNA]</scope>
    <source>
        <strain evidence="2 3">111</strain>
    </source>
</reference>
<feature type="signal peptide" evidence="1">
    <location>
        <begin position="1"/>
        <end position="24"/>
    </location>
</feature>
<gene>
    <name evidence="2" type="ORF">CKF58_04485</name>
</gene>
<dbReference type="OrthoDB" id="5677373at2"/>
<sequence length="202" mass="22648">MKFTTKFLATAALAVATVIPSAQAKVQYTYNAVERNVMLQAWQLANSLGAYAGKDMTLGQFFTALSKLPYANKLSLHIEPNGQLQTTINISEILDFAKQYCVADDKGNIDFYNHACVHVLTIVAIRNAMSANNIAQYYDVAYLYQQAAATKNRKNLKALEKYKITSFNDIQASQETLDQLQLSDILRQNYNIHLIPNKKVSK</sequence>
<keyword evidence="3" id="KW-1185">Reference proteome</keyword>
<keyword evidence="1" id="KW-0732">Signal</keyword>
<evidence type="ECO:0000313" key="2">
    <source>
        <dbReference type="EMBL" id="RIY37905.1"/>
    </source>
</evidence>
<evidence type="ECO:0000313" key="3">
    <source>
        <dbReference type="Proteomes" id="UP000265916"/>
    </source>
</evidence>
<comment type="caution">
    <text evidence="2">The sequence shown here is derived from an EMBL/GenBank/DDBJ whole genome shotgun (WGS) entry which is preliminary data.</text>
</comment>
<name>A0A3A1YJR5_9GAMM</name>
<protein>
    <submittedName>
        <fullName evidence="2">Uncharacterized protein</fullName>
    </submittedName>
</protein>
<organism evidence="2 3">
    <name type="scientific">Psittacicella hinzii</name>
    <dbReference type="NCBI Taxonomy" id="2028575"/>
    <lineage>
        <taxon>Bacteria</taxon>
        <taxon>Pseudomonadati</taxon>
        <taxon>Pseudomonadota</taxon>
        <taxon>Gammaproteobacteria</taxon>
        <taxon>Pasteurellales</taxon>
        <taxon>Psittacicellaceae</taxon>
        <taxon>Psittacicella</taxon>
    </lineage>
</organism>
<dbReference type="AlphaFoldDB" id="A0A3A1YJR5"/>
<dbReference type="EMBL" id="NRJG01000073">
    <property type="protein sequence ID" value="RIY37905.1"/>
    <property type="molecule type" value="Genomic_DNA"/>
</dbReference>